<dbReference type="AlphaFoldDB" id="A0AAT9E5X6"/>
<name>A0AAT9E5X6_SERMA</name>
<dbReference type="KEGG" id="smar:SM39_0236"/>
<gene>
    <name evidence="1" type="ORF">SM39_0236</name>
</gene>
<reference evidence="1" key="1">
    <citation type="journal article" date="2014" name="Genome Biol. Evol.">
        <title>Genome evolution and plasticity of Serratia marcescens, an important multidrug-resistant nosocomial pathogen.</title>
        <authorList>
            <person name="Iguchi A."/>
            <person name="Nagaya Y."/>
            <person name="Pradel E."/>
            <person name="Ooka T."/>
            <person name="Ogura Y."/>
            <person name="Katsura K."/>
            <person name="Kurokawa K."/>
            <person name="Oshima K."/>
            <person name="Hattori M."/>
            <person name="Parkhill J."/>
            <person name="Sebaihia M."/>
            <person name="Coulthurst S.J."/>
            <person name="Gotoh N."/>
            <person name="Thomson N.R."/>
            <person name="Ewbank J.J."/>
            <person name="Hayashi T."/>
        </authorList>
    </citation>
    <scope>NUCLEOTIDE SEQUENCE</scope>
    <source>
        <strain evidence="1">SM39</strain>
    </source>
</reference>
<accession>A0AAT9E5X6</accession>
<organism evidence="1">
    <name type="scientific">Serratia marcescens SM39</name>
    <dbReference type="NCBI Taxonomy" id="1334564"/>
    <lineage>
        <taxon>Bacteria</taxon>
        <taxon>Pseudomonadati</taxon>
        <taxon>Pseudomonadota</taxon>
        <taxon>Gammaproteobacteria</taxon>
        <taxon>Enterobacterales</taxon>
        <taxon>Yersiniaceae</taxon>
        <taxon>Serratia</taxon>
    </lineage>
</organism>
<dbReference type="RefSeq" id="WP_041033448.1">
    <property type="nucleotide sequence ID" value="NZ_AP013063.1"/>
</dbReference>
<proteinExistence type="predicted"/>
<sequence>MGEKIKVSITADMHIHLDKTVEMDKADFDEYQHICSEGIDLDSRIGEIASKYDLNINDSSFENDPENITFEIVK</sequence>
<dbReference type="EMBL" id="AP013063">
    <property type="protein sequence ID" value="BAO32303.1"/>
    <property type="molecule type" value="Genomic_DNA"/>
</dbReference>
<protein>
    <submittedName>
        <fullName evidence="1">Uncharacterized protein</fullName>
    </submittedName>
</protein>
<evidence type="ECO:0000313" key="1">
    <source>
        <dbReference type="EMBL" id="BAO32303.1"/>
    </source>
</evidence>